<reference evidence="3 4" key="1">
    <citation type="submission" date="2019-01" db="EMBL/GenBank/DDBJ databases">
        <title>Weissella sp. nov., a novel lactic acid bacterium isolated from animal feces.</title>
        <authorList>
            <person name="Wang L.-T."/>
        </authorList>
    </citation>
    <scope>NUCLEOTIDE SEQUENCE [LARGE SCALE GENOMIC DNA]</scope>
    <source>
        <strain evidence="3 4">8H-2</strain>
    </source>
</reference>
<feature type="domain" description="Methyltransferase small" evidence="1">
    <location>
        <begin position="18"/>
        <end position="107"/>
    </location>
</feature>
<dbReference type="Gene3D" id="3.40.50.150">
    <property type="entry name" value="Vaccinia Virus protein VP39"/>
    <property type="match status" value="1"/>
</dbReference>
<sequence>MFENEFYPTPQNVIGKMLKDLDLNTIGSVLEPSAGKGDIATALAERTKTVYSNRTLDIDTVEIDENLVAILKSQNIRVIHNDFLTLKTFKKYDLIIMNPPFSNGDKHLLKALDMQKNGGQIIALLNADTIRNPFSNIRQQLLRTLDERTDYSIEYLTESFSNAERSTNVDVALLRINVKEVQQPSYFKSELEKADKMQEIDQEETFQLANSDMLREIVHQYNLETELGVKLINEFKAMKPFLLRSFDEDRKNDTILYLQTNVIGNYSSENVSVNDYLKLVRYKYWSALFDNSKFTGDLTTNLLSDLRGRISEFAEYDFTLFNIYSLQLDLSKNMTASLEDTIIKLFDKLSHQFSYADYSSNVHYFNGWSTNKAWYINKKVVIPIDSPWNFLNNISFSTIIYELRDIEKVLRYFNGNKQISTDLSEALKEAEAIEQSRNIETEFFYITFYKKGTAHITFKDLELLKRFNIYAGQKKAWLPPTYGKAAYNDMSQTEKDVIDAFEGEASYNKVYSNNDNYIVDTNKILSLN</sequence>
<gene>
    <name evidence="3" type="ORF">ESZ50_00630</name>
</gene>
<dbReference type="RefSeq" id="WP_148621658.1">
    <property type="nucleotide sequence ID" value="NZ_SDGZ01000003.1"/>
</dbReference>
<dbReference type="GO" id="GO:0032259">
    <property type="term" value="P:methylation"/>
    <property type="evidence" value="ECO:0007669"/>
    <property type="project" value="InterPro"/>
</dbReference>
<dbReference type="CDD" id="cd02440">
    <property type="entry name" value="AdoMet_MTases"/>
    <property type="match status" value="1"/>
</dbReference>
<dbReference type="GO" id="GO:0003676">
    <property type="term" value="F:nucleic acid binding"/>
    <property type="evidence" value="ECO:0007669"/>
    <property type="project" value="InterPro"/>
</dbReference>
<dbReference type="GO" id="GO:0008757">
    <property type="term" value="F:S-adenosylmethionine-dependent methyltransferase activity"/>
    <property type="evidence" value="ECO:0007669"/>
    <property type="project" value="UniProtKB-ARBA"/>
</dbReference>
<dbReference type="Pfam" id="PF13708">
    <property type="entry name" value="DUF4942"/>
    <property type="match status" value="1"/>
</dbReference>
<accession>A0A6C2CBT6</accession>
<dbReference type="InterPro" id="IPR029063">
    <property type="entry name" value="SAM-dependent_MTases_sf"/>
</dbReference>
<protein>
    <submittedName>
        <fullName evidence="3">DUF4942 domain-containing protein</fullName>
    </submittedName>
</protein>
<comment type="caution">
    <text evidence="3">The sequence shown here is derived from an EMBL/GenBank/DDBJ whole genome shotgun (WGS) entry which is preliminary data.</text>
</comment>
<dbReference type="PROSITE" id="PS00092">
    <property type="entry name" value="N6_MTASE"/>
    <property type="match status" value="1"/>
</dbReference>
<evidence type="ECO:0000259" key="2">
    <source>
        <dbReference type="Pfam" id="PF13708"/>
    </source>
</evidence>
<evidence type="ECO:0000313" key="3">
    <source>
        <dbReference type="EMBL" id="TYC51072.1"/>
    </source>
</evidence>
<dbReference type="Pfam" id="PF05175">
    <property type="entry name" value="MTS"/>
    <property type="match status" value="1"/>
</dbReference>
<organism evidence="3 4">
    <name type="scientific">Weissella muntiaci</name>
    <dbReference type="NCBI Taxonomy" id="2508881"/>
    <lineage>
        <taxon>Bacteria</taxon>
        <taxon>Bacillati</taxon>
        <taxon>Bacillota</taxon>
        <taxon>Bacilli</taxon>
        <taxon>Lactobacillales</taxon>
        <taxon>Lactobacillaceae</taxon>
        <taxon>Weissella</taxon>
    </lineage>
</organism>
<dbReference type="Proteomes" id="UP000371977">
    <property type="component" value="Unassembled WGS sequence"/>
</dbReference>
<dbReference type="OrthoDB" id="270332at2"/>
<feature type="domain" description="DUF4942" evidence="2">
    <location>
        <begin position="281"/>
        <end position="476"/>
    </location>
</feature>
<evidence type="ECO:0000259" key="1">
    <source>
        <dbReference type="Pfam" id="PF05175"/>
    </source>
</evidence>
<dbReference type="SUPFAM" id="SSF53335">
    <property type="entry name" value="S-adenosyl-L-methionine-dependent methyltransferases"/>
    <property type="match status" value="1"/>
</dbReference>
<dbReference type="InterPro" id="IPR002052">
    <property type="entry name" value="DNA_methylase_N6_adenine_CS"/>
</dbReference>
<name>A0A6C2CBT6_9LACO</name>
<dbReference type="EMBL" id="SDGZ01000003">
    <property type="protein sequence ID" value="TYC51072.1"/>
    <property type="molecule type" value="Genomic_DNA"/>
</dbReference>
<proteinExistence type="predicted"/>
<evidence type="ECO:0000313" key="4">
    <source>
        <dbReference type="Proteomes" id="UP000371977"/>
    </source>
</evidence>
<dbReference type="AlphaFoldDB" id="A0A6C2CBT6"/>
<dbReference type="InterPro" id="IPR031339">
    <property type="entry name" value="DUF4942"/>
</dbReference>
<dbReference type="InterPro" id="IPR007848">
    <property type="entry name" value="Small_mtfrase_dom"/>
</dbReference>
<keyword evidence="4" id="KW-1185">Reference proteome</keyword>
<dbReference type="GO" id="GO:0008170">
    <property type="term" value="F:N-methyltransferase activity"/>
    <property type="evidence" value="ECO:0007669"/>
    <property type="project" value="UniProtKB-ARBA"/>
</dbReference>